<dbReference type="GO" id="GO:0000262">
    <property type="term" value="C:mitochondrial chromosome"/>
    <property type="evidence" value="ECO:0007669"/>
    <property type="project" value="InterPro"/>
</dbReference>
<evidence type="ECO:0000256" key="7">
    <source>
        <dbReference type="ARBA" id="ARBA00023128"/>
    </source>
</evidence>
<evidence type="ECO:0000313" key="11">
    <source>
        <dbReference type="Proteomes" id="UP000748025"/>
    </source>
</evidence>
<keyword evidence="11" id="KW-1185">Reference proteome</keyword>
<name>A0A9P7SVE4_9HYPO</name>
<dbReference type="GO" id="GO:0003697">
    <property type="term" value="F:single-stranded DNA binding"/>
    <property type="evidence" value="ECO:0007669"/>
    <property type="project" value="InterPro"/>
</dbReference>
<dbReference type="Pfam" id="PF06420">
    <property type="entry name" value="Mgm101p"/>
    <property type="match status" value="1"/>
</dbReference>
<keyword evidence="8" id="KW-0234">DNA repair</keyword>
<keyword evidence="7" id="KW-0496">Mitochondrion</keyword>
<dbReference type="InterPro" id="IPR009446">
    <property type="entry name" value="Mgm101"/>
</dbReference>
<evidence type="ECO:0000313" key="10">
    <source>
        <dbReference type="EMBL" id="KAG5993817.1"/>
    </source>
</evidence>
<keyword evidence="6" id="KW-0238">DNA-binding</keyword>
<evidence type="ECO:0000256" key="6">
    <source>
        <dbReference type="ARBA" id="ARBA00023125"/>
    </source>
</evidence>
<keyword evidence="5" id="KW-0809">Transit peptide</keyword>
<keyword evidence="4" id="KW-0227">DNA damage</keyword>
<comment type="caution">
    <text evidence="10">The sequence shown here is derived from an EMBL/GenBank/DDBJ whole genome shotgun (WGS) entry which is preliminary data.</text>
</comment>
<evidence type="ECO:0000256" key="9">
    <source>
        <dbReference type="ARBA" id="ARBA00023271"/>
    </source>
</evidence>
<organism evidence="10 11">
    <name type="scientific">Claviceps pusilla</name>
    <dbReference type="NCBI Taxonomy" id="123648"/>
    <lineage>
        <taxon>Eukaryota</taxon>
        <taxon>Fungi</taxon>
        <taxon>Dikarya</taxon>
        <taxon>Ascomycota</taxon>
        <taxon>Pezizomycotina</taxon>
        <taxon>Sordariomycetes</taxon>
        <taxon>Hypocreomycetidae</taxon>
        <taxon>Hypocreales</taxon>
        <taxon>Clavicipitaceae</taxon>
        <taxon>Claviceps</taxon>
    </lineage>
</organism>
<evidence type="ECO:0000256" key="5">
    <source>
        <dbReference type="ARBA" id="ARBA00022946"/>
    </source>
</evidence>
<comment type="similarity">
    <text evidence="2">Belongs to the MGM101 family.</text>
</comment>
<dbReference type="PANTHER" id="PTHR31404:SF0">
    <property type="entry name" value="MITOCHONDRIAL GENOME MAINTENANCE PROTEIN MGM101"/>
    <property type="match status" value="1"/>
</dbReference>
<accession>A0A9P7SVE4</accession>
<evidence type="ECO:0000256" key="2">
    <source>
        <dbReference type="ARBA" id="ARBA00007053"/>
    </source>
</evidence>
<proteinExistence type="inferred from homology"/>
<dbReference type="Proteomes" id="UP000748025">
    <property type="component" value="Unassembled WGS sequence"/>
</dbReference>
<comment type="subcellular location">
    <subcellularLocation>
        <location evidence="1">Mitochondrion matrix</location>
        <location evidence="1">Mitochondrion nucleoid</location>
    </subcellularLocation>
</comment>
<gene>
    <name evidence="10" type="ORF">E4U43_003395</name>
</gene>
<protein>
    <recommendedName>
        <fullName evidence="3">Mitochondrial genome maintenance protein MGM101</fullName>
    </recommendedName>
</protein>
<evidence type="ECO:0000256" key="1">
    <source>
        <dbReference type="ARBA" id="ARBA00004436"/>
    </source>
</evidence>
<dbReference type="AlphaFoldDB" id="A0A9P7SVE4"/>
<sequence length="152" mass="17429">MAPLDVKDIEVKPDGVIYLPEIKYRRRLNETFGPMGWGMIPKGESVVGNTIVTREYALIVGGRFVSQAQGENGYFSPEQLPSAVEGCKSNALMRCCKDLGIGSELWDPHFVRWFRKAHMEEVWVEHATTKKKRTFWYRKGEVDVAYPYKLAK</sequence>
<dbReference type="OrthoDB" id="17164at2759"/>
<dbReference type="EMBL" id="SRPW01002313">
    <property type="protein sequence ID" value="KAG5993817.1"/>
    <property type="molecule type" value="Genomic_DNA"/>
</dbReference>
<reference evidence="10" key="1">
    <citation type="journal article" date="2020" name="bioRxiv">
        <title>Whole genome comparisons of ergot fungi reveals the divergence and evolution of species within the genus Claviceps are the result of varying mechanisms driving genome evolution and host range expansion.</title>
        <authorList>
            <person name="Wyka S.A."/>
            <person name="Mondo S.J."/>
            <person name="Liu M."/>
            <person name="Dettman J."/>
            <person name="Nalam V."/>
            <person name="Broders K.D."/>
        </authorList>
    </citation>
    <scope>NUCLEOTIDE SEQUENCE</scope>
    <source>
        <strain evidence="10">CCC 602</strain>
    </source>
</reference>
<evidence type="ECO:0000256" key="3">
    <source>
        <dbReference type="ARBA" id="ARBA00013628"/>
    </source>
</evidence>
<dbReference type="GO" id="GO:0036297">
    <property type="term" value="P:interstrand cross-link repair"/>
    <property type="evidence" value="ECO:0007669"/>
    <property type="project" value="TreeGrafter"/>
</dbReference>
<keyword evidence="9" id="KW-1135">Mitochondrion nucleoid</keyword>
<evidence type="ECO:0000256" key="4">
    <source>
        <dbReference type="ARBA" id="ARBA00022763"/>
    </source>
</evidence>
<dbReference type="PANTHER" id="PTHR31404">
    <property type="entry name" value="MITOCHONDRIAL GENOME MAINTENANCE PROTEIN MGM101"/>
    <property type="match status" value="1"/>
</dbReference>
<dbReference type="GO" id="GO:0000725">
    <property type="term" value="P:recombinational repair"/>
    <property type="evidence" value="ECO:0007669"/>
    <property type="project" value="TreeGrafter"/>
</dbReference>
<evidence type="ECO:0000256" key="8">
    <source>
        <dbReference type="ARBA" id="ARBA00023204"/>
    </source>
</evidence>